<evidence type="ECO:0000256" key="3">
    <source>
        <dbReference type="ARBA" id="ARBA00022723"/>
    </source>
</evidence>
<dbReference type="PROSITE" id="PS00893">
    <property type="entry name" value="NUDIX_BOX"/>
    <property type="match status" value="1"/>
</dbReference>
<reference evidence="7 8" key="1">
    <citation type="submission" date="2019-03" db="EMBL/GenBank/DDBJ databases">
        <title>Genomic Encyclopedia of Archaeal and Bacterial Type Strains, Phase II (KMG-II): from individual species to whole genera.</title>
        <authorList>
            <person name="Goeker M."/>
        </authorList>
    </citation>
    <scope>NUCLEOTIDE SEQUENCE [LARGE SCALE GENOMIC DNA]</scope>
    <source>
        <strain evidence="7 8">DSM 28323</strain>
    </source>
</reference>
<keyword evidence="3" id="KW-0479">Metal-binding</keyword>
<dbReference type="GO" id="GO:0005737">
    <property type="term" value="C:cytoplasm"/>
    <property type="evidence" value="ECO:0007669"/>
    <property type="project" value="TreeGrafter"/>
</dbReference>
<dbReference type="Gene3D" id="3.90.79.10">
    <property type="entry name" value="Nucleoside Triphosphate Pyrophosphohydrolase"/>
    <property type="match status" value="1"/>
</dbReference>
<evidence type="ECO:0000313" key="7">
    <source>
        <dbReference type="EMBL" id="TDO28345.1"/>
    </source>
</evidence>
<keyword evidence="5" id="KW-0460">Magnesium</keyword>
<dbReference type="OrthoDB" id="9804563at2"/>
<dbReference type="GO" id="GO:0016818">
    <property type="term" value="F:hydrolase activity, acting on acid anhydrides, in phosphorus-containing anhydrides"/>
    <property type="evidence" value="ECO:0007669"/>
    <property type="project" value="TreeGrafter"/>
</dbReference>
<dbReference type="Proteomes" id="UP000295741">
    <property type="component" value="Unassembled WGS sequence"/>
</dbReference>
<dbReference type="InterPro" id="IPR020084">
    <property type="entry name" value="NUDIX_hydrolase_CS"/>
</dbReference>
<dbReference type="Pfam" id="PF00293">
    <property type="entry name" value="NUDIX"/>
    <property type="match status" value="1"/>
</dbReference>
<dbReference type="EMBL" id="SNWP01000010">
    <property type="protein sequence ID" value="TDO28345.1"/>
    <property type="molecule type" value="Genomic_DNA"/>
</dbReference>
<proteinExistence type="inferred from homology"/>
<evidence type="ECO:0000256" key="5">
    <source>
        <dbReference type="ARBA" id="ARBA00022842"/>
    </source>
</evidence>
<dbReference type="CDD" id="cd18886">
    <property type="entry name" value="NUDIX_MutT_Nudt1"/>
    <property type="match status" value="1"/>
</dbReference>
<dbReference type="PROSITE" id="PS51462">
    <property type="entry name" value="NUDIX"/>
    <property type="match status" value="1"/>
</dbReference>
<comment type="caution">
    <text evidence="7">The sequence shown here is derived from an EMBL/GenBank/DDBJ whole genome shotgun (WGS) entry which is preliminary data.</text>
</comment>
<keyword evidence="8" id="KW-1185">Reference proteome</keyword>
<dbReference type="PANTHER" id="PTHR43758">
    <property type="entry name" value="7,8-DIHYDRO-8-OXOGUANINE TRIPHOSPHATASE"/>
    <property type="match status" value="1"/>
</dbReference>
<gene>
    <name evidence="7" type="ORF">BC659_0408</name>
</gene>
<sequence>MQIQEGLKRTAVLCVLRNENDFLLLKRFKEPNKNMYTPVGGKLDPYETPKNAARRETREETGIIVPDMRFCGVLTESSPTGYNWTSFVYEATIEKLPPPACNEGILEWVPFNKILDIPTPKTDWYIYNYLLKKQAFVLMASFDSTLQLTEMTEELTGQQLV</sequence>
<dbReference type="InterPro" id="IPR000086">
    <property type="entry name" value="NUDIX_hydrolase_dom"/>
</dbReference>
<protein>
    <submittedName>
        <fullName evidence="7">8-oxo-dGTP diphosphatase</fullName>
    </submittedName>
</protein>
<dbReference type="InterPro" id="IPR015797">
    <property type="entry name" value="NUDIX_hydrolase-like_dom_sf"/>
</dbReference>
<dbReference type="SUPFAM" id="SSF55811">
    <property type="entry name" value="Nudix"/>
    <property type="match status" value="1"/>
</dbReference>
<accession>A0A4R6J2E6</accession>
<dbReference type="PANTHER" id="PTHR43758:SF2">
    <property type="entry name" value="OXIDIZED PURINE NUCLEOSIDE TRIPHOSPHATE HYDROLASE"/>
    <property type="match status" value="1"/>
</dbReference>
<evidence type="ECO:0000259" key="6">
    <source>
        <dbReference type="PROSITE" id="PS51462"/>
    </source>
</evidence>
<name>A0A4R6J2E6_9BACT</name>
<dbReference type="RefSeq" id="WP_133472896.1">
    <property type="nucleotide sequence ID" value="NZ_SNWP01000010.1"/>
</dbReference>
<dbReference type="AlphaFoldDB" id="A0A4R6J2E6"/>
<evidence type="ECO:0000256" key="1">
    <source>
        <dbReference type="ARBA" id="ARBA00001946"/>
    </source>
</evidence>
<feature type="domain" description="Nudix hydrolase" evidence="6">
    <location>
        <begin position="7"/>
        <end position="132"/>
    </location>
</feature>
<evidence type="ECO:0000256" key="4">
    <source>
        <dbReference type="ARBA" id="ARBA00022801"/>
    </source>
</evidence>
<organism evidence="7 8">
    <name type="scientific">Sediminibacterium goheungense</name>
    <dbReference type="NCBI Taxonomy" id="1086393"/>
    <lineage>
        <taxon>Bacteria</taxon>
        <taxon>Pseudomonadati</taxon>
        <taxon>Bacteroidota</taxon>
        <taxon>Chitinophagia</taxon>
        <taxon>Chitinophagales</taxon>
        <taxon>Chitinophagaceae</taxon>
        <taxon>Sediminibacterium</taxon>
    </lineage>
</organism>
<evidence type="ECO:0000313" key="8">
    <source>
        <dbReference type="Proteomes" id="UP000295741"/>
    </source>
</evidence>
<dbReference type="GO" id="GO:0046872">
    <property type="term" value="F:metal ion binding"/>
    <property type="evidence" value="ECO:0007669"/>
    <property type="project" value="UniProtKB-KW"/>
</dbReference>
<comment type="cofactor">
    <cofactor evidence="1">
        <name>Mg(2+)</name>
        <dbReference type="ChEBI" id="CHEBI:18420"/>
    </cofactor>
</comment>
<keyword evidence="4" id="KW-0378">Hydrolase</keyword>
<comment type="similarity">
    <text evidence="2">Belongs to the Nudix hydrolase family.</text>
</comment>
<evidence type="ECO:0000256" key="2">
    <source>
        <dbReference type="ARBA" id="ARBA00005582"/>
    </source>
</evidence>